<evidence type="ECO:0000256" key="3">
    <source>
        <dbReference type="SAM" id="SignalP"/>
    </source>
</evidence>
<keyword evidence="2" id="KW-0720">Serine protease</keyword>
<evidence type="ECO:0000256" key="1">
    <source>
        <dbReference type="ARBA" id="ARBA00022801"/>
    </source>
</evidence>
<keyword evidence="1 5" id="KW-0378">Hydrolase</keyword>
<accession>A0A9D7SD14</accession>
<feature type="domain" description="Peptidase S9 prolyl oligopeptidase catalytic" evidence="4">
    <location>
        <begin position="436"/>
        <end position="650"/>
    </location>
</feature>
<evidence type="ECO:0000259" key="4">
    <source>
        <dbReference type="Pfam" id="PF00326"/>
    </source>
</evidence>
<protein>
    <submittedName>
        <fullName evidence="5">Alpha/beta fold hydrolase</fullName>
    </submittedName>
</protein>
<comment type="caution">
    <text evidence="5">The sequence shown here is derived from an EMBL/GenBank/DDBJ whole genome shotgun (WGS) entry which is preliminary data.</text>
</comment>
<name>A0A9D7SD14_9BACT</name>
<dbReference type="Gene3D" id="3.40.50.1820">
    <property type="entry name" value="alpha/beta hydrolase"/>
    <property type="match status" value="1"/>
</dbReference>
<dbReference type="AlphaFoldDB" id="A0A9D7SD14"/>
<dbReference type="SUPFAM" id="SSF53474">
    <property type="entry name" value="alpha/beta-Hydrolases"/>
    <property type="match status" value="1"/>
</dbReference>
<gene>
    <name evidence="5" type="ORF">IPP58_02275</name>
</gene>
<dbReference type="Pfam" id="PF07676">
    <property type="entry name" value="PD40"/>
    <property type="match status" value="1"/>
</dbReference>
<dbReference type="InterPro" id="IPR001375">
    <property type="entry name" value="Peptidase_S9_cat"/>
</dbReference>
<dbReference type="InterPro" id="IPR011042">
    <property type="entry name" value="6-blade_b-propeller_TolB-like"/>
</dbReference>
<feature type="signal peptide" evidence="3">
    <location>
        <begin position="1"/>
        <end position="19"/>
    </location>
</feature>
<dbReference type="Gene3D" id="2.120.10.30">
    <property type="entry name" value="TolB, C-terminal domain"/>
    <property type="match status" value="1"/>
</dbReference>
<dbReference type="InterPro" id="IPR021457">
    <property type="entry name" value="DUF3108"/>
</dbReference>
<dbReference type="Proteomes" id="UP000886657">
    <property type="component" value="Unassembled WGS sequence"/>
</dbReference>
<dbReference type="SUPFAM" id="SSF82171">
    <property type="entry name" value="DPP6 N-terminal domain-like"/>
    <property type="match status" value="1"/>
</dbReference>
<sequence>MSRLAWPGLVLALALPLAAAGPMAPAVEAQKHQLPPLIDRDKFFGNPEIAGAQLSPDGKWIAFLKPYKDTRNVWVKKVGEPYSKGRLITADPKRPIPGFFWSRDGKQILFVQDRDGDENFNVYAVDPAAAPVPGKDAPEARNLTAAKGARAQILSVPKADPDTIYVGLNDRDAAWHDVYKVKISTGERALIRKNTERIAGWVFDKQANLRLALRTTEKGDTEILRVDTAGFTKVYECSVFESAGPVAFHKDGKRVYMQTNKGNRDLLELVLFDPATGQEEKLESDPKGRVDFGNAIFSDLSDELLATTYEDERTRIYWKNKAWEADYKLIQKQLPGREIGLGSMTTDEQLVMVAAYSDRDPGSRYLFDRRTKKLSLEYVSREDLSREHLVAMEPIRYKSSDGLEIPAYLSLPKGVPGKNLPLIVFPHGGPWARDTWGFNNYAQFLANRGYAVLSPNFRGSTGYGKKFLNAGNNQWGDLMQDDITWGVKHLVALGTVDPKRVGIMGGSYGGYAALAGVAFTPDLYAAAVPIVGPSNLLTLLDSIPSYWESFRIIFHERMGNPNTPEGKKQLERQSPLNSAAKIKTPLLVVQGANDPRVKKAESEQIVIALRDRGFPVEYICAPDEGHGFQRPVNNMAMMAAAEKFLAKHLQARHQEGGKADVMKRLPEITVDPKTVVLAKKVEVATASPKPVAEFTAGSTTWAGALAMGGQSIPVTMTNTIRAEAGMWIVEGTAKVGPTEFTDACTYAMGSLIPLKRSVKQGPVAIELTFAKGKATGSMAMNGPAKPISADLGGDLFADGSGAFESIACLPLAEGFSTTYRTFDVQKQKVSPQRAKVVGSEELKVAAGTFQTWKIETGSTEGDPGGATAWIDKATRKLVKVSAVLPGAGGAVMTTELQK</sequence>
<feature type="chain" id="PRO_5039503345" evidence="3">
    <location>
        <begin position="20"/>
        <end position="898"/>
    </location>
</feature>
<keyword evidence="2" id="KW-0645">Protease</keyword>
<evidence type="ECO:0000313" key="5">
    <source>
        <dbReference type="EMBL" id="MBK9795322.1"/>
    </source>
</evidence>
<dbReference type="PANTHER" id="PTHR42776">
    <property type="entry name" value="SERINE PEPTIDASE S9 FAMILY MEMBER"/>
    <property type="match status" value="1"/>
</dbReference>
<dbReference type="GO" id="GO:0004252">
    <property type="term" value="F:serine-type endopeptidase activity"/>
    <property type="evidence" value="ECO:0007669"/>
    <property type="project" value="TreeGrafter"/>
</dbReference>
<dbReference type="Pfam" id="PF11306">
    <property type="entry name" value="DUF3108"/>
    <property type="match status" value="1"/>
</dbReference>
<dbReference type="PANTHER" id="PTHR42776:SF27">
    <property type="entry name" value="DIPEPTIDYL PEPTIDASE FAMILY MEMBER 6"/>
    <property type="match status" value="1"/>
</dbReference>
<keyword evidence="3" id="KW-0732">Signal</keyword>
<dbReference type="Pfam" id="PF00326">
    <property type="entry name" value="Peptidase_S9"/>
    <property type="match status" value="1"/>
</dbReference>
<proteinExistence type="predicted"/>
<reference evidence="5" key="1">
    <citation type="submission" date="2020-10" db="EMBL/GenBank/DDBJ databases">
        <title>Connecting structure to function with the recovery of over 1000 high-quality activated sludge metagenome-assembled genomes encoding full-length rRNA genes using long-read sequencing.</title>
        <authorList>
            <person name="Singleton C.M."/>
            <person name="Petriglieri F."/>
            <person name="Kristensen J.M."/>
            <person name="Kirkegaard R.H."/>
            <person name="Michaelsen T.Y."/>
            <person name="Andersen M.H."/>
            <person name="Karst S.M."/>
            <person name="Dueholm M.S."/>
            <person name="Nielsen P.H."/>
            <person name="Albertsen M."/>
        </authorList>
    </citation>
    <scope>NUCLEOTIDE SEQUENCE</scope>
    <source>
        <strain evidence="5">Skiv_18-Q3-R9-52_MAXAC.067</strain>
    </source>
</reference>
<dbReference type="InterPro" id="IPR029058">
    <property type="entry name" value="AB_hydrolase_fold"/>
</dbReference>
<evidence type="ECO:0000256" key="2">
    <source>
        <dbReference type="ARBA" id="ARBA00022825"/>
    </source>
</evidence>
<dbReference type="EMBL" id="JADKIO010000005">
    <property type="protein sequence ID" value="MBK9795322.1"/>
    <property type="molecule type" value="Genomic_DNA"/>
</dbReference>
<evidence type="ECO:0000313" key="6">
    <source>
        <dbReference type="Proteomes" id="UP000886657"/>
    </source>
</evidence>
<dbReference type="GO" id="GO:0006508">
    <property type="term" value="P:proteolysis"/>
    <property type="evidence" value="ECO:0007669"/>
    <property type="project" value="InterPro"/>
</dbReference>
<organism evidence="5 6">
    <name type="scientific">Candidatus Geothrix skivensis</name>
    <dbReference type="NCBI Taxonomy" id="2954439"/>
    <lineage>
        <taxon>Bacteria</taxon>
        <taxon>Pseudomonadati</taxon>
        <taxon>Acidobacteriota</taxon>
        <taxon>Holophagae</taxon>
        <taxon>Holophagales</taxon>
        <taxon>Holophagaceae</taxon>
        <taxon>Geothrix</taxon>
    </lineage>
</organism>
<dbReference type="InterPro" id="IPR011659">
    <property type="entry name" value="WD40"/>
</dbReference>